<comment type="caution">
    <text evidence="2">The sequence shown here is derived from an EMBL/GenBank/DDBJ whole genome shotgun (WGS) entry which is preliminary data.</text>
</comment>
<name>A0A3S5BFU7_9PLAT</name>
<dbReference type="InterPro" id="IPR036028">
    <property type="entry name" value="SH3-like_dom_sf"/>
</dbReference>
<dbReference type="AlphaFoldDB" id="A0A3S5BFU7"/>
<reference evidence="2" key="1">
    <citation type="submission" date="2018-11" db="EMBL/GenBank/DDBJ databases">
        <authorList>
            <consortium name="Pathogen Informatics"/>
        </authorList>
    </citation>
    <scope>NUCLEOTIDE SEQUENCE</scope>
</reference>
<accession>A0A3S5BFU7</accession>
<sequence>MFRLEKHRTKPVAFSVRTNISFDAILHGFDAPVPSRVVSFNIKDFLHIKIRFSSHWWIGRLVKIGTPYCFIPSPAKLELIRGRLPVITQTLVSPGNPGDTASICGNIAASGGQGNNGAVGPTIQSPTTPSGALGRRREGAFFPKDIILAKLKSRPGSCFINITWIFL</sequence>
<protein>
    <recommendedName>
        <fullName evidence="4">SH3 domain-containing protein</fullName>
    </recommendedName>
</protein>
<evidence type="ECO:0000313" key="2">
    <source>
        <dbReference type="EMBL" id="VEL22696.1"/>
    </source>
</evidence>
<dbReference type="Proteomes" id="UP000784294">
    <property type="component" value="Unassembled WGS sequence"/>
</dbReference>
<dbReference type="SUPFAM" id="SSF50044">
    <property type="entry name" value="SH3-domain"/>
    <property type="match status" value="1"/>
</dbReference>
<evidence type="ECO:0008006" key="4">
    <source>
        <dbReference type="Google" id="ProtNLM"/>
    </source>
</evidence>
<gene>
    <name evidence="2" type="ORF">PXEA_LOCUS16136</name>
</gene>
<keyword evidence="3" id="KW-1185">Reference proteome</keyword>
<dbReference type="EMBL" id="CAAALY010057893">
    <property type="protein sequence ID" value="VEL22696.1"/>
    <property type="molecule type" value="Genomic_DNA"/>
</dbReference>
<evidence type="ECO:0000313" key="3">
    <source>
        <dbReference type="Proteomes" id="UP000784294"/>
    </source>
</evidence>
<dbReference type="PANTHER" id="PTHR11824">
    <property type="entry name" value="VOLTAGE-DEPENDENT CALCIUM CHANNEL BETA SUBUNIT"/>
    <property type="match status" value="1"/>
</dbReference>
<proteinExistence type="predicted"/>
<feature type="region of interest" description="Disordered" evidence="1">
    <location>
        <begin position="115"/>
        <end position="135"/>
    </location>
</feature>
<organism evidence="2 3">
    <name type="scientific">Protopolystoma xenopodis</name>
    <dbReference type="NCBI Taxonomy" id="117903"/>
    <lineage>
        <taxon>Eukaryota</taxon>
        <taxon>Metazoa</taxon>
        <taxon>Spiralia</taxon>
        <taxon>Lophotrochozoa</taxon>
        <taxon>Platyhelminthes</taxon>
        <taxon>Monogenea</taxon>
        <taxon>Polyopisthocotylea</taxon>
        <taxon>Polystomatidea</taxon>
        <taxon>Polystomatidae</taxon>
        <taxon>Protopolystoma</taxon>
    </lineage>
</organism>
<dbReference type="Gene3D" id="2.30.30.40">
    <property type="entry name" value="SH3 Domains"/>
    <property type="match status" value="1"/>
</dbReference>
<evidence type="ECO:0000256" key="1">
    <source>
        <dbReference type="SAM" id="MobiDB-lite"/>
    </source>
</evidence>
<dbReference type="OrthoDB" id="5962384at2759"/>